<dbReference type="SUPFAM" id="SSF54001">
    <property type="entry name" value="Cysteine proteinases"/>
    <property type="match status" value="1"/>
</dbReference>
<evidence type="ECO:0000313" key="2">
    <source>
        <dbReference type="Proteomes" id="UP001250181"/>
    </source>
</evidence>
<gene>
    <name evidence="1" type="ORF">RND61_12395</name>
</gene>
<evidence type="ECO:0000313" key="1">
    <source>
        <dbReference type="EMBL" id="MDT9682865.1"/>
    </source>
</evidence>
<accession>A0ABU3QJB0</accession>
<comment type="caution">
    <text evidence="1">The sequence shown here is derived from an EMBL/GenBank/DDBJ whole genome shotgun (WGS) entry which is preliminary data.</text>
</comment>
<dbReference type="Gene3D" id="3.90.1720.10">
    <property type="entry name" value="endopeptidase domain like (from Nostoc punctiforme)"/>
    <property type="match status" value="1"/>
</dbReference>
<protein>
    <recommendedName>
        <fullName evidence="3">NlpC/P60 domain-containing protein</fullName>
    </recommendedName>
</protein>
<proteinExistence type="predicted"/>
<keyword evidence="2" id="KW-1185">Reference proteome</keyword>
<organism evidence="1 2">
    <name type="scientific">Streptomyces tamarix</name>
    <dbReference type="NCBI Taxonomy" id="3078565"/>
    <lineage>
        <taxon>Bacteria</taxon>
        <taxon>Bacillati</taxon>
        <taxon>Actinomycetota</taxon>
        <taxon>Actinomycetes</taxon>
        <taxon>Kitasatosporales</taxon>
        <taxon>Streptomycetaceae</taxon>
        <taxon>Streptomyces</taxon>
    </lineage>
</organism>
<evidence type="ECO:0008006" key="3">
    <source>
        <dbReference type="Google" id="ProtNLM"/>
    </source>
</evidence>
<reference evidence="1 2" key="1">
    <citation type="submission" date="2023-09" db="EMBL/GenBank/DDBJ databases">
        <title>Streptomyces sp. nov.: A antagonism against Alternaria gaisen Producing Streptochlin, Isolated from Tamarix root soil.</title>
        <authorList>
            <person name="Chen Y."/>
        </authorList>
    </citation>
    <scope>NUCLEOTIDE SEQUENCE [LARGE SCALE GENOMIC DNA]</scope>
    <source>
        <strain evidence="1 2">TRM76323</strain>
    </source>
</reference>
<dbReference type="EMBL" id="JAWCTQ010000012">
    <property type="protein sequence ID" value="MDT9682865.1"/>
    <property type="molecule type" value="Genomic_DNA"/>
</dbReference>
<dbReference type="InterPro" id="IPR038765">
    <property type="entry name" value="Papain-like_cys_pep_sf"/>
</dbReference>
<sequence length="172" mass="19080">MEHDWQTCVENAVAWARGHLGETSYASRCLAFVEDAYERSNHLEVFGGDFARESAELYAAQDNTGTPPIGAFVFYDTSGELFGQRRNWGHVGLSLGDGRVIHAWDRVRIDHYLDVQDLGVPPGWDAPRWIGWTPVQRVFQGCRPRDWSAVGDAAAAARRMQAARFGPGTATA</sequence>
<dbReference type="RefSeq" id="WP_315877945.1">
    <property type="nucleotide sequence ID" value="NZ_JAWCTQ010000012.1"/>
</dbReference>
<dbReference type="Proteomes" id="UP001250181">
    <property type="component" value="Unassembled WGS sequence"/>
</dbReference>
<name>A0ABU3QJB0_9ACTN</name>